<dbReference type="Gene3D" id="3.30.160.60">
    <property type="entry name" value="Classic Zinc Finger"/>
    <property type="match status" value="1"/>
</dbReference>
<proteinExistence type="inferred from homology"/>
<dbReference type="InterPro" id="IPR051520">
    <property type="entry name" value="Elbow/Noc_ZnFinger"/>
</dbReference>
<dbReference type="PROSITE" id="PS50157">
    <property type="entry name" value="ZINC_FINGER_C2H2_2"/>
    <property type="match status" value="1"/>
</dbReference>
<keyword evidence="8" id="KW-1185">Reference proteome</keyword>
<keyword evidence="2" id="KW-0479">Metal-binding</keyword>
<evidence type="ECO:0000256" key="1">
    <source>
        <dbReference type="ARBA" id="ARBA00010144"/>
    </source>
</evidence>
<sequence>MLDFYNMLTSANHHYIQPEYLSPPPTTLDAKSSPLALLAQTCRQIGSDNTLVVSLEKTKHNDRSREKISFKSFDSSAKTNRSDSGERPSPLGKSGFPIVCESPEKIRTHDLFLRNSSRNSEGGTVTSLKSGTSTSTSPVSQNTVGYGVPSDYLHALDPGSIKAVLGSIPSISPLSTYKSGMNPLVSCVGCSHTLGYVPVDTPSSAYSTQRSSTPVKPRVFSIGRGVSPYMGYTRVKTPGGGSTVIPLYQDPSCISCQFGVQNDQLNQCRSSCGKYSYERQPRVELAGSVPGFFGSGSPTNVANLYPNSLMPRPNVCNWMVGESFCGKRFSSPEELFQHLRTHASSSGGDSSLFSASYRLNHGSPITSTTQKGVRRSYPTGLSPVSNRFHPYTPSHTTLPQVPYPGLGLYYSPSSYYGQRLGPPVHL</sequence>
<evidence type="ECO:0000256" key="3">
    <source>
        <dbReference type="ARBA" id="ARBA00022771"/>
    </source>
</evidence>
<evidence type="ECO:0000313" key="8">
    <source>
        <dbReference type="Proteomes" id="UP000694941"/>
    </source>
</evidence>
<dbReference type="PANTHER" id="PTHR12522:SF4">
    <property type="entry name" value="ZINC FINGER PROTEIN ELBOW"/>
    <property type="match status" value="1"/>
</dbReference>
<feature type="region of interest" description="Disordered" evidence="6">
    <location>
        <begin position="63"/>
        <end position="97"/>
    </location>
</feature>
<evidence type="ECO:0000259" key="7">
    <source>
        <dbReference type="PROSITE" id="PS50157"/>
    </source>
</evidence>
<feature type="compositionally biased region" description="Low complexity" evidence="6">
    <location>
        <begin position="122"/>
        <end position="137"/>
    </location>
</feature>
<keyword evidence="4" id="KW-0862">Zinc</keyword>
<evidence type="ECO:0000256" key="5">
    <source>
        <dbReference type="PROSITE-ProRule" id="PRU00042"/>
    </source>
</evidence>
<comment type="similarity">
    <text evidence="1">Belongs to the Elbow/Noc family.</text>
</comment>
<evidence type="ECO:0000256" key="6">
    <source>
        <dbReference type="SAM" id="MobiDB-lite"/>
    </source>
</evidence>
<feature type="domain" description="C2H2-type" evidence="7">
    <location>
        <begin position="314"/>
        <end position="347"/>
    </location>
</feature>
<dbReference type="GeneID" id="106466268"/>
<keyword evidence="3 5" id="KW-0863">Zinc-finger</keyword>
<gene>
    <name evidence="9" type="primary">LOC106466268</name>
</gene>
<dbReference type="Proteomes" id="UP000694941">
    <property type="component" value="Unplaced"/>
</dbReference>
<organism evidence="8 9">
    <name type="scientific">Limulus polyphemus</name>
    <name type="common">Atlantic horseshoe crab</name>
    <dbReference type="NCBI Taxonomy" id="6850"/>
    <lineage>
        <taxon>Eukaryota</taxon>
        <taxon>Metazoa</taxon>
        <taxon>Ecdysozoa</taxon>
        <taxon>Arthropoda</taxon>
        <taxon>Chelicerata</taxon>
        <taxon>Merostomata</taxon>
        <taxon>Xiphosura</taxon>
        <taxon>Limulidae</taxon>
        <taxon>Limulus</taxon>
    </lineage>
</organism>
<evidence type="ECO:0000256" key="2">
    <source>
        <dbReference type="ARBA" id="ARBA00022723"/>
    </source>
</evidence>
<feature type="region of interest" description="Disordered" evidence="6">
    <location>
        <begin position="111"/>
        <end position="142"/>
    </location>
</feature>
<dbReference type="PANTHER" id="PTHR12522">
    <property type="entry name" value="ZINC-FINGER PROTEIN NOLZ1-RELATED"/>
    <property type="match status" value="1"/>
</dbReference>
<evidence type="ECO:0000256" key="4">
    <source>
        <dbReference type="ARBA" id="ARBA00022833"/>
    </source>
</evidence>
<evidence type="ECO:0000313" key="9">
    <source>
        <dbReference type="RefSeq" id="XP_013781980.2"/>
    </source>
</evidence>
<name>A0ABM1BHA1_LIMPO</name>
<protein>
    <submittedName>
        <fullName evidence="9">Zinc finger protein Noc-like</fullName>
    </submittedName>
</protein>
<reference evidence="9" key="1">
    <citation type="submission" date="2025-08" db="UniProtKB">
        <authorList>
            <consortium name="RefSeq"/>
        </authorList>
    </citation>
    <scope>IDENTIFICATION</scope>
    <source>
        <tissue evidence="9">Muscle</tissue>
    </source>
</reference>
<dbReference type="RefSeq" id="XP_013781980.2">
    <property type="nucleotide sequence ID" value="XM_013926526.2"/>
</dbReference>
<accession>A0ABM1BHA1</accession>
<dbReference type="InterPro" id="IPR013087">
    <property type="entry name" value="Znf_C2H2_type"/>
</dbReference>